<evidence type="ECO:0000256" key="3">
    <source>
        <dbReference type="ARBA" id="ARBA00010617"/>
    </source>
</evidence>
<dbReference type="GO" id="GO:0016705">
    <property type="term" value="F:oxidoreductase activity, acting on paired donors, with incorporation or reduction of molecular oxygen"/>
    <property type="evidence" value="ECO:0007669"/>
    <property type="project" value="InterPro"/>
</dbReference>
<dbReference type="InterPro" id="IPR050529">
    <property type="entry name" value="CYP450_sterol_14alpha_dmase"/>
</dbReference>
<keyword evidence="11" id="KW-0472">Membrane</keyword>
<dbReference type="InterPro" id="IPR016181">
    <property type="entry name" value="Acyl_CoA_acyltransferase"/>
</dbReference>
<proteinExistence type="inferred from homology"/>
<dbReference type="GO" id="GO:0020037">
    <property type="term" value="F:heme binding"/>
    <property type="evidence" value="ECO:0007669"/>
    <property type="project" value="InterPro"/>
</dbReference>
<dbReference type="PROSITE" id="PS51186">
    <property type="entry name" value="GNAT"/>
    <property type="match status" value="1"/>
</dbReference>
<protein>
    <recommendedName>
        <fullName evidence="12">N-acetyltransferase domain-containing protein</fullName>
    </recommendedName>
</protein>
<accession>A0A9N9KXS7</accession>
<dbReference type="GO" id="GO:0008395">
    <property type="term" value="F:steroid hydroxylase activity"/>
    <property type="evidence" value="ECO:0007669"/>
    <property type="project" value="TreeGrafter"/>
</dbReference>
<evidence type="ECO:0000256" key="11">
    <source>
        <dbReference type="SAM" id="Phobius"/>
    </source>
</evidence>
<dbReference type="SUPFAM" id="SSF55729">
    <property type="entry name" value="Acyl-CoA N-acyltransferases (Nat)"/>
    <property type="match status" value="1"/>
</dbReference>
<dbReference type="GO" id="GO:0005506">
    <property type="term" value="F:iron ion binding"/>
    <property type="evidence" value="ECO:0007669"/>
    <property type="project" value="InterPro"/>
</dbReference>
<evidence type="ECO:0000256" key="2">
    <source>
        <dbReference type="ARBA" id="ARBA00008694"/>
    </source>
</evidence>
<evidence type="ECO:0000256" key="4">
    <source>
        <dbReference type="ARBA" id="ARBA00022617"/>
    </source>
</evidence>
<dbReference type="Pfam" id="PF00067">
    <property type="entry name" value="p450"/>
    <property type="match status" value="1"/>
</dbReference>
<dbReference type="PANTHER" id="PTHR24304">
    <property type="entry name" value="CYTOCHROME P450 FAMILY 7"/>
    <property type="match status" value="1"/>
</dbReference>
<dbReference type="PRINTS" id="PR00465">
    <property type="entry name" value="EP450IV"/>
</dbReference>
<organism evidence="13 14">
    <name type="scientific">Hymenoscyphus fraxineus</name>
    <dbReference type="NCBI Taxonomy" id="746836"/>
    <lineage>
        <taxon>Eukaryota</taxon>
        <taxon>Fungi</taxon>
        <taxon>Dikarya</taxon>
        <taxon>Ascomycota</taxon>
        <taxon>Pezizomycotina</taxon>
        <taxon>Leotiomycetes</taxon>
        <taxon>Helotiales</taxon>
        <taxon>Helotiaceae</taxon>
        <taxon>Hymenoscyphus</taxon>
    </lineage>
</organism>
<comment type="caution">
    <text evidence="13">The sequence shown here is derived from an EMBL/GenBank/DDBJ whole genome shotgun (WGS) entry which is preliminary data.</text>
</comment>
<evidence type="ECO:0000256" key="8">
    <source>
        <dbReference type="ARBA" id="ARBA00023315"/>
    </source>
</evidence>
<dbReference type="FunFam" id="3.40.630.30:FF:000064">
    <property type="entry name" value="GNAT family acetyltransferase"/>
    <property type="match status" value="1"/>
</dbReference>
<reference evidence="13" key="1">
    <citation type="submission" date="2021-07" db="EMBL/GenBank/DDBJ databases">
        <authorList>
            <person name="Durling M."/>
        </authorList>
    </citation>
    <scope>NUCLEOTIDE SEQUENCE</scope>
</reference>
<evidence type="ECO:0000256" key="9">
    <source>
        <dbReference type="PIRSR" id="PIRSR602403-1"/>
    </source>
</evidence>
<feature type="binding site" description="axial binding residue" evidence="9">
    <location>
        <position position="519"/>
    </location>
    <ligand>
        <name>heme</name>
        <dbReference type="ChEBI" id="CHEBI:30413"/>
    </ligand>
    <ligandPart>
        <name>Fe</name>
        <dbReference type="ChEBI" id="CHEBI:18248"/>
    </ligandPart>
</feature>
<feature type="transmembrane region" description="Helical" evidence="11">
    <location>
        <begin position="20"/>
        <end position="37"/>
    </location>
</feature>
<keyword evidence="11" id="KW-0812">Transmembrane</keyword>
<keyword evidence="4 9" id="KW-0349">Heme</keyword>
<dbReference type="PROSITE" id="PS00086">
    <property type="entry name" value="CYTOCHROME_P450"/>
    <property type="match status" value="1"/>
</dbReference>
<keyword evidence="11" id="KW-1133">Transmembrane helix</keyword>
<evidence type="ECO:0000256" key="7">
    <source>
        <dbReference type="ARBA" id="ARBA00023004"/>
    </source>
</evidence>
<dbReference type="CDD" id="cd11040">
    <property type="entry name" value="CYP7_CYP8-like"/>
    <property type="match status" value="1"/>
</dbReference>
<dbReference type="InterPro" id="IPR036396">
    <property type="entry name" value="Cyt_P450_sf"/>
</dbReference>
<feature type="domain" description="N-acetyltransferase" evidence="12">
    <location>
        <begin position="575"/>
        <end position="726"/>
    </location>
</feature>
<name>A0A9N9KXS7_9HELO</name>
<evidence type="ECO:0000256" key="1">
    <source>
        <dbReference type="ARBA" id="ARBA00001971"/>
    </source>
</evidence>
<evidence type="ECO:0000313" key="14">
    <source>
        <dbReference type="Proteomes" id="UP000696280"/>
    </source>
</evidence>
<dbReference type="GO" id="GO:0016747">
    <property type="term" value="F:acyltransferase activity, transferring groups other than amino-acyl groups"/>
    <property type="evidence" value="ECO:0007669"/>
    <property type="project" value="InterPro"/>
</dbReference>
<comment type="similarity">
    <text evidence="2">Belongs to the acetyltransferase family.</text>
</comment>
<comment type="similarity">
    <text evidence="3">Belongs to the cytochrome P450 family.</text>
</comment>
<evidence type="ECO:0000313" key="13">
    <source>
        <dbReference type="EMBL" id="CAG8955901.1"/>
    </source>
</evidence>
<comment type="cofactor">
    <cofactor evidence="1 9">
        <name>heme</name>
        <dbReference type="ChEBI" id="CHEBI:30413"/>
    </cofactor>
</comment>
<dbReference type="InterPro" id="IPR001128">
    <property type="entry name" value="Cyt_P450"/>
</dbReference>
<dbReference type="Gene3D" id="3.40.630.30">
    <property type="match status" value="1"/>
</dbReference>
<dbReference type="InterPro" id="IPR000182">
    <property type="entry name" value="GNAT_dom"/>
</dbReference>
<dbReference type="SUPFAM" id="SSF48264">
    <property type="entry name" value="Cytochrome P450"/>
    <property type="match status" value="1"/>
</dbReference>
<dbReference type="Pfam" id="PF00583">
    <property type="entry name" value="Acetyltransf_1"/>
    <property type="match status" value="1"/>
</dbReference>
<sequence length="737" mass="82684">MNATSAQTSPANSLLGSIPIFWTLVIAFPAFALWWWTDIRWRVAKGEPPLVVHSIPWLGHGLSFMNDINGFTEWVKSIHPSSPAATVHIAGQRLYLIFDTKLASQVYRRSQTFIFDPFFLQASGILGANKKDMKILSNGAQTLTPTPKDQDSGQRVIHDLHNMTPQHLTGISLDKLTNMFIDVICMDIDEQFPEDKKESYEWETLDLCEFVKKTWCHASITALFGTHIYEIWPEIDAWLWKFDKHFQSLFTEMPRIVIPTAFALLDEGQEMCEKWESDAIKAGEEGKMESDPDWDEYWGLRFVRLRNEFLRKEGLSAKFRAGNQCAFLWGLNANAIPIAMQTMVRMALSPPLLASLVAEVSASRTEGNSFDLKTVTTAPLFKSVYLESLRWATASPSPRVVRQDCEVGPYLLRKGNMAIVHSRTLQMDEETWCIPNKPESHPSNFWAERFVDGDAQSEELRVDENKEAETNWSEDINSKHPAPKPLSRKMAEPLGGPKSKAIQQRMLALRPFGGGTTLCPGRHFATNEIMGGLAALMLRLEIEVDQEALERNGTPVPDLSKQDIPTILHLIHALATYEKEPPSSIEATPEKLLKTIAFAPSPSSPSPSISEITPNRPARCLLLFPAGAREAVAFAVYYYTYSTWRALPGIHLEDLFVVPEYRGKGFGGALLGVLAKEVEGMGGGRLEWNVLKWNEPSIKFYKGESVGAEMLEEWVGMRVDGEKLVKLAGKGIDTKTK</sequence>
<dbReference type="OrthoDB" id="3366823at2759"/>
<keyword evidence="6 9" id="KW-0479">Metal-binding</keyword>
<feature type="compositionally biased region" description="Basic and acidic residues" evidence="10">
    <location>
        <begin position="460"/>
        <end position="469"/>
    </location>
</feature>
<dbReference type="Proteomes" id="UP000696280">
    <property type="component" value="Unassembled WGS sequence"/>
</dbReference>
<keyword evidence="5" id="KW-0808">Transferase</keyword>
<dbReference type="Gene3D" id="1.10.630.10">
    <property type="entry name" value="Cytochrome P450"/>
    <property type="match status" value="1"/>
</dbReference>
<dbReference type="InterPro" id="IPR017972">
    <property type="entry name" value="Cyt_P450_CS"/>
</dbReference>
<evidence type="ECO:0000256" key="6">
    <source>
        <dbReference type="ARBA" id="ARBA00022723"/>
    </source>
</evidence>
<dbReference type="PANTHER" id="PTHR24304:SF2">
    <property type="entry name" value="24-HYDROXYCHOLESTEROL 7-ALPHA-HYDROXYLASE"/>
    <property type="match status" value="1"/>
</dbReference>
<evidence type="ECO:0000256" key="5">
    <source>
        <dbReference type="ARBA" id="ARBA00022679"/>
    </source>
</evidence>
<feature type="region of interest" description="Disordered" evidence="10">
    <location>
        <begin position="460"/>
        <end position="496"/>
    </location>
</feature>
<dbReference type="AlphaFoldDB" id="A0A9N9KXS7"/>
<keyword evidence="14" id="KW-1185">Reference proteome</keyword>
<keyword evidence="7 9" id="KW-0408">Iron</keyword>
<gene>
    <name evidence="13" type="ORF">HYFRA_00008753</name>
</gene>
<keyword evidence="8" id="KW-0012">Acyltransferase</keyword>
<dbReference type="EMBL" id="CAJVRL010000067">
    <property type="protein sequence ID" value="CAG8955901.1"/>
    <property type="molecule type" value="Genomic_DNA"/>
</dbReference>
<dbReference type="CDD" id="cd04301">
    <property type="entry name" value="NAT_SF"/>
    <property type="match status" value="1"/>
</dbReference>
<dbReference type="InterPro" id="IPR002403">
    <property type="entry name" value="Cyt_P450_E_grp-IV"/>
</dbReference>
<evidence type="ECO:0000256" key="10">
    <source>
        <dbReference type="SAM" id="MobiDB-lite"/>
    </source>
</evidence>
<evidence type="ECO:0000259" key="12">
    <source>
        <dbReference type="PROSITE" id="PS51186"/>
    </source>
</evidence>